<name>A0A5E7FS83_PSEFL</name>
<protein>
    <submittedName>
        <fullName evidence="1">Uncharacterized protein</fullName>
    </submittedName>
</protein>
<organism evidence="1 2">
    <name type="scientific">Pseudomonas fluorescens</name>
    <dbReference type="NCBI Taxonomy" id="294"/>
    <lineage>
        <taxon>Bacteria</taxon>
        <taxon>Pseudomonadati</taxon>
        <taxon>Pseudomonadota</taxon>
        <taxon>Gammaproteobacteria</taxon>
        <taxon>Pseudomonadales</taxon>
        <taxon>Pseudomonadaceae</taxon>
        <taxon>Pseudomonas</taxon>
    </lineage>
</organism>
<dbReference type="AlphaFoldDB" id="A0A5E7FS83"/>
<gene>
    <name evidence="1" type="ORF">PS712_05983</name>
</gene>
<reference evidence="1 2" key="1">
    <citation type="submission" date="2019-09" db="EMBL/GenBank/DDBJ databases">
        <authorList>
            <person name="Chandra G."/>
            <person name="Truman W A."/>
        </authorList>
    </citation>
    <scope>NUCLEOTIDE SEQUENCE [LARGE SCALE GENOMIC DNA]</scope>
    <source>
        <strain evidence="1">PS712</strain>
    </source>
</reference>
<accession>A0A5E7FS83</accession>
<evidence type="ECO:0000313" key="1">
    <source>
        <dbReference type="EMBL" id="VVO42189.1"/>
    </source>
</evidence>
<dbReference type="Proteomes" id="UP000326018">
    <property type="component" value="Unassembled WGS sequence"/>
</dbReference>
<proteinExistence type="predicted"/>
<sequence>MIKYVQFVDESRTQIQGEFGNSQDREVYPNQGEVEDDDPRYLEFINPPAPPSPDPIDKLREFLAANPDVAAILS</sequence>
<dbReference type="EMBL" id="CABVIB010000068">
    <property type="protein sequence ID" value="VVO42189.1"/>
    <property type="molecule type" value="Genomic_DNA"/>
</dbReference>
<evidence type="ECO:0000313" key="2">
    <source>
        <dbReference type="Proteomes" id="UP000326018"/>
    </source>
</evidence>